<evidence type="ECO:0000256" key="5">
    <source>
        <dbReference type="ARBA" id="ARBA00022723"/>
    </source>
</evidence>
<dbReference type="Proteomes" id="UP001489004">
    <property type="component" value="Unassembled WGS sequence"/>
</dbReference>
<keyword evidence="6" id="KW-0833">Ubl conjugation pathway</keyword>
<comment type="subunit">
    <text evidence="11">Likely a component of a DCX (DDB1-CUL4-X-box) protein ligase complex. May interact with pic/DDB1.</text>
</comment>
<comment type="similarity">
    <text evidence="3">Belongs to the CRBN family.</text>
</comment>
<dbReference type="InterPro" id="IPR046336">
    <property type="entry name" value="Lon_prtase_N_sf"/>
</dbReference>
<feature type="compositionally biased region" description="Acidic residues" evidence="12">
    <location>
        <begin position="27"/>
        <end position="42"/>
    </location>
</feature>
<keyword evidence="5" id="KW-0479">Metal-binding</keyword>
<dbReference type="Gene3D" id="2.170.150.20">
    <property type="entry name" value="Peptide methionine sulfoxide reductase"/>
    <property type="match status" value="1"/>
</dbReference>
<reference evidence="15 16" key="1">
    <citation type="journal article" date="2024" name="Nat. Commun.">
        <title>Phylogenomics reveals the evolutionary origins of lichenization in chlorophyte algae.</title>
        <authorList>
            <person name="Puginier C."/>
            <person name="Libourel C."/>
            <person name="Otte J."/>
            <person name="Skaloud P."/>
            <person name="Haon M."/>
            <person name="Grisel S."/>
            <person name="Petersen M."/>
            <person name="Berrin J.G."/>
            <person name="Delaux P.M."/>
            <person name="Dal Grande F."/>
            <person name="Keller J."/>
        </authorList>
    </citation>
    <scope>NUCLEOTIDE SEQUENCE [LARGE SCALE GENOMIC DNA]</scope>
    <source>
        <strain evidence="15 16">SAG 2043</strain>
    </source>
</reference>
<evidence type="ECO:0000256" key="6">
    <source>
        <dbReference type="ARBA" id="ARBA00022786"/>
    </source>
</evidence>
<keyword evidence="8" id="KW-0539">Nucleus</keyword>
<comment type="subcellular location">
    <subcellularLocation>
        <location evidence="1">Nucleus</location>
    </subcellularLocation>
</comment>
<evidence type="ECO:0000256" key="3">
    <source>
        <dbReference type="ARBA" id="ARBA00005293"/>
    </source>
</evidence>
<feature type="region of interest" description="Disordered" evidence="12">
    <location>
        <begin position="24"/>
        <end position="102"/>
    </location>
</feature>
<organism evidence="15 16">
    <name type="scientific">[Myrmecia] bisecta</name>
    <dbReference type="NCBI Taxonomy" id="41462"/>
    <lineage>
        <taxon>Eukaryota</taxon>
        <taxon>Viridiplantae</taxon>
        <taxon>Chlorophyta</taxon>
        <taxon>core chlorophytes</taxon>
        <taxon>Trebouxiophyceae</taxon>
        <taxon>Trebouxiales</taxon>
        <taxon>Trebouxiaceae</taxon>
        <taxon>Myrmecia</taxon>
    </lineage>
</organism>
<proteinExistence type="inferred from homology"/>
<evidence type="ECO:0000256" key="4">
    <source>
        <dbReference type="ARBA" id="ARBA00014394"/>
    </source>
</evidence>
<protein>
    <recommendedName>
        <fullName evidence="4">Protein cereblon</fullName>
    </recommendedName>
    <alternativeName>
        <fullName evidence="9">Protein ohgata</fullName>
    </alternativeName>
</protein>
<dbReference type="Pfam" id="PF03226">
    <property type="entry name" value="Yippee-Mis18"/>
    <property type="match status" value="1"/>
</dbReference>
<dbReference type="EMBL" id="JALJOR010000008">
    <property type="protein sequence ID" value="KAK9812881.1"/>
    <property type="molecule type" value="Genomic_DNA"/>
</dbReference>
<evidence type="ECO:0000256" key="1">
    <source>
        <dbReference type="ARBA" id="ARBA00004123"/>
    </source>
</evidence>
<dbReference type="GO" id="GO:0046872">
    <property type="term" value="F:metal ion binding"/>
    <property type="evidence" value="ECO:0007669"/>
    <property type="project" value="UniProtKB-KW"/>
</dbReference>
<keyword evidence="7" id="KW-0862">Zinc</keyword>
<dbReference type="InterPro" id="IPR034750">
    <property type="entry name" value="CULT"/>
</dbReference>
<dbReference type="SMART" id="SM00464">
    <property type="entry name" value="LON"/>
    <property type="match status" value="1"/>
</dbReference>
<dbReference type="GO" id="GO:0005634">
    <property type="term" value="C:nucleus"/>
    <property type="evidence" value="ECO:0007669"/>
    <property type="project" value="UniProtKB-SubCell"/>
</dbReference>
<evidence type="ECO:0000259" key="13">
    <source>
        <dbReference type="PROSITE" id="PS51787"/>
    </source>
</evidence>
<dbReference type="PANTHER" id="PTHR46732">
    <property type="entry name" value="ATP-DEPENDENT PROTEASE LA (LON) DOMAIN PROTEIN"/>
    <property type="match status" value="1"/>
</dbReference>
<dbReference type="Gene3D" id="2.30.130.40">
    <property type="entry name" value="LON domain-like"/>
    <property type="match status" value="1"/>
</dbReference>
<accession>A0AAW1PWP7</accession>
<evidence type="ECO:0000256" key="7">
    <source>
        <dbReference type="ARBA" id="ARBA00022833"/>
    </source>
</evidence>
<dbReference type="PROSITE" id="PS51788">
    <property type="entry name" value="CULT"/>
    <property type="match status" value="1"/>
</dbReference>
<name>A0AAW1PWP7_9CHLO</name>
<evidence type="ECO:0000256" key="8">
    <source>
        <dbReference type="ARBA" id="ARBA00023242"/>
    </source>
</evidence>
<sequence>MGAADPASDINEAIMAAADAIAAADTDSLDEDGDGDEDEDVSSSDADLLDLLGLPAYDDIDMQEVPGPTSEEEEGEAADAGEASEPDAQFDPAVPPQHNYLGDVDDLGMSGQLFEDNHRCTLPLFALPGVVLLPGDTLPMRLVDAGERALAERALAAPVPYNRIVAVVHARRQLNGRFSLMPIGCTAEVRQMRRLEDGTINCVARGRQRLMIGRRRGPVGVLDFTRVPVTIIADWPPLHVPREVRALCTYWGPWAHRPFDAYRLAASAQRLFACLAPKARPFCGDPLELSYWLASNLPLKDETRQQLLECLSAVERLALEVHLMSKMSNLHCRVCGAQIASARDMLVMSEEGTSGVFVNNYGYVHDMVTLRVVRQVVMYGRPETEHSWFPGYAWTIANCRICATHLGWRFTAVRPHLAPAAFFGLRRQAISEGWSEGLTRQPGLSLHAMTDAAAGRPGALSV</sequence>
<dbReference type="InterPro" id="IPR004910">
    <property type="entry name" value="Yippee/Mis18/Cereblon"/>
</dbReference>
<dbReference type="SUPFAM" id="SSF88697">
    <property type="entry name" value="PUA domain-like"/>
    <property type="match status" value="1"/>
</dbReference>
<dbReference type="AlphaFoldDB" id="A0AAW1PWP7"/>
<evidence type="ECO:0000256" key="9">
    <source>
        <dbReference type="ARBA" id="ARBA00030079"/>
    </source>
</evidence>
<comment type="pathway">
    <text evidence="2">Protein modification; protein ubiquitination.</text>
</comment>
<gene>
    <name evidence="15" type="ORF">WJX72_005161</name>
</gene>
<dbReference type="CDD" id="cd15777">
    <property type="entry name" value="CRBN_C_like"/>
    <property type="match status" value="1"/>
</dbReference>
<evidence type="ECO:0000259" key="14">
    <source>
        <dbReference type="PROSITE" id="PS51788"/>
    </source>
</evidence>
<feature type="compositionally biased region" description="Acidic residues" evidence="12">
    <location>
        <begin position="70"/>
        <end position="85"/>
    </location>
</feature>
<dbReference type="FunFam" id="2.170.150.20:FF:000005">
    <property type="entry name" value="Blast:Protein cereblon homolog"/>
    <property type="match status" value="1"/>
</dbReference>
<dbReference type="InterPro" id="IPR015947">
    <property type="entry name" value="PUA-like_sf"/>
</dbReference>
<evidence type="ECO:0000256" key="2">
    <source>
        <dbReference type="ARBA" id="ARBA00004906"/>
    </source>
</evidence>
<dbReference type="InterPro" id="IPR003111">
    <property type="entry name" value="Lon_prtase_N"/>
</dbReference>
<comment type="caution">
    <text evidence="15">The sequence shown here is derived from an EMBL/GenBank/DDBJ whole genome shotgun (WGS) entry which is preliminary data.</text>
</comment>
<comment type="function">
    <text evidence="10">Substrate recognition component of a DCX (DDB1-CUL4-X-box) E3 protein ligase complex that mediates the ubiquitination and subsequent proteasomal degradation of target proteins. Has an essential role in mediating growth by negatively regulating insulin signaling. It also has a role in maintaining presynaptic function in the neuromuscular junction synapses of third-instar larvae.</text>
</comment>
<evidence type="ECO:0000256" key="10">
    <source>
        <dbReference type="ARBA" id="ARBA00046075"/>
    </source>
</evidence>
<evidence type="ECO:0000256" key="12">
    <source>
        <dbReference type="SAM" id="MobiDB-lite"/>
    </source>
</evidence>
<keyword evidence="16" id="KW-1185">Reference proteome</keyword>
<evidence type="ECO:0000313" key="16">
    <source>
        <dbReference type="Proteomes" id="UP001489004"/>
    </source>
</evidence>
<dbReference type="PANTHER" id="PTHR46732:SF8">
    <property type="entry name" value="ATP-DEPENDENT PROTEASE LA (LON) DOMAIN PROTEIN"/>
    <property type="match status" value="1"/>
</dbReference>
<dbReference type="PROSITE" id="PS51787">
    <property type="entry name" value="LON_N"/>
    <property type="match status" value="1"/>
</dbReference>
<dbReference type="Gene3D" id="1.20.58.1480">
    <property type="match status" value="1"/>
</dbReference>
<feature type="domain" description="Lon N-terminal" evidence="13">
    <location>
        <begin position="122"/>
        <end position="328"/>
    </location>
</feature>
<evidence type="ECO:0000256" key="11">
    <source>
        <dbReference type="ARBA" id="ARBA00046796"/>
    </source>
</evidence>
<dbReference type="Pfam" id="PF02190">
    <property type="entry name" value="LON_substr_bdg"/>
    <property type="match status" value="1"/>
</dbReference>
<feature type="compositionally biased region" description="Low complexity" evidence="12">
    <location>
        <begin position="43"/>
        <end position="57"/>
    </location>
</feature>
<evidence type="ECO:0000313" key="15">
    <source>
        <dbReference type="EMBL" id="KAK9812881.1"/>
    </source>
</evidence>
<feature type="domain" description="CULT" evidence="14">
    <location>
        <begin position="327"/>
        <end position="434"/>
    </location>
</feature>